<evidence type="ECO:0000256" key="8">
    <source>
        <dbReference type="SAM" id="MobiDB-lite"/>
    </source>
</evidence>
<gene>
    <name evidence="12" type="ORF">EV356DRAFT_532715</name>
</gene>
<feature type="domain" description="Carrier" evidence="9">
    <location>
        <begin position="1763"/>
        <end position="1837"/>
    </location>
</feature>
<sequence length="2606" mass="286219">MTSKCQKEQPVSAAFFCPQTRAPKEDYLDRLHLFLRQDVYGQQLLEEIKDLQKAWSVFAAAKADVLNLPSGSRYVQILVDWARNGSSAPVAEARSGIIALPLLVILQIGQYLQYLAYHEFSHTGFIAGVQKAGGLHGYCGGLPAAIAIGCSRDLVEVIRYASTLIRILIGVGASSEAAGDSYASGSTTLALRLKYEGQGDDLVRHFPGTYISAITDPRSISIVGPSPTLAHLYEYTQEQGLPAQKMDVTGKVHSPENQRLAAELCRICERTPSLTLPGASALQVCVRSNRTGEQLRDQSLMEEVVTTVLASRCDWFSLLNQVAEDLKNTGYQTHSVLIFGMSDCVPMLPFHKQRLQVAKTEAVGLTKSIPHFTSEKNSPEPPIFPEDAIAIVGASCRLPGANNLDELWDVLAKGVDRHRELSNDRFDLHGSFRARESGTFASERKFFGNMLEDVMRFDNSFFGINAREAKSMDPQQRILLELSYEALEASGYLSSHHREAGDPVGCFIGASYTEYLDNTTAHGPTAYTATGTIRAFLCGRISYYYGWTGPSEVIDTACSSSLVAIHRAYKAIQTEECSMALAGGVNAITSMNNYFDLGKAGFLSPTGQCKPFDKSADGYCRSDGAGLIVMKRLKHATSDGDHILGVIPSIATNQGGLSPSIIVPHSASQRELYQCVLQKSGWRPDQVTYVEAHGTGTQAGDPIELESVRSTFGSTSRPNTLHVGSIKGNIGHCETAAGIAGLLKVLAMLGHGEIPPQASHHQLNPKIRPLEPDRIAIAKRLCPWDGPLRTALVNSYGAAGSNCALLCSEWSRQHQSNAQAVPDGPCERSFPVILSAKSIPSLLASAQIMATYLNRRDIALQMGDVAFTLDERRPRHRFSMTFVASNTTELAKGLGTSAPPTFEYPQKTKSIVLVFSGQSNNRVELNHSIYDTYPAFRSYIDAVDNELKTLGYGSVFPAIFQPEPINDVVSLQCGIFATQYACARCWIDAGLKVDAIVGHSLGELSALAVSGVLSLSECTNLVAFRAHLIGSRWGTDKGAMLALRATPEDVKKIARRLRPIDQHSELEIACYNGTASTVVAGPSESIKDLEELLRADTDLQNIKFQRVQTTHGFHSFLVEPILTELNTMSKALAWNDPHIPLETCTKERLGSMKDYSVCEHARQPVFFGNAIRRIEERLGSSIWFEAGMDTAIISMTRKACQNPEIHKYQAAVTKRTYAPDPTMNDIVSSMWRQGISLTHWSFLPKQSARYKQIWLPPYQFDGASHWLPNIDRTMELQQSLVAPIPPNSNDHRLHSPPKLVTRKSSTDTRRGVAHFHINTHCQRFQDVVNGHALRQRPLCPASMYMECVTMGVQLLEDVGDSNLGFGELEFQAALGLESAREVVLVLEELTTKRSWRFTVQSSTQKGSNSRPVVHVIGTIAIVADPKLMPLQRLVTDSMDKLDQKAEVEKLMSKRAYALFASVVHYECFFRGISSITLDEREAISEVQLPNDQPARAESTAWPLCDTVAIDTFIHTLGLLMNSSDAVSKGEVMVATGIERAVILSACNMDTSTRWRVYARFSLSKDSKTLGDVFAFSQGGQLVAMMTGCRFSKLPISKLEKSLDAVNTDSIAKKTPMAWNGARLSSASAITENFPPPPRSGPDRLEPKAVNVTANHDFDDVALKELVSDYTGIVQSEIPQDIAFAELGLDSLASVEMVSELENNFGLDISTEQIVETTFAALLQALASKRALGRLTATSEVVSESFTDSTNIELPSDGASLQDPAKRQRLLQIIMDASGAILDDIQDHHTLEDLGADSLSLMDMKHQIETSFSMQLPDGFPTSNLTVIDLIQHTTGENMELSLSGLDSGVIRSKISNLNTATSRPRVLDRSVSIPQQHEECVLPNPFEALVYADSTFDEAAQRRRFSGYWSDISPVQGGVLLAYISEALLSLGVDFSSMPPGTVIPEIPRLPRYEKLMQRLWDILESHGIISRQSGHVVRSNGELDAGGSSQLCEAFKSRFPHYESEANVMELTGPQLSSCLNGITDPKYLMFGSPAALKVIERFYGESPMFSTLTEQLATFLRALFQSVKANARSPVNILEVGAGTGGTTLRLAETLEAAGIPVRYTFTDISSNLVSKARQKFEKYTWMSFSTLNLEEEITDAFRNKFDIVISTNCVHATTNRTVSCRRLRETLKKGGFIVLSEVTRKINWYDICFGLLDGWWLAEDGPSYPLQPASAWMSTFKDAGFISVGFSQGPTLEANTQRLLIGSTKDWSLSTLSISDQVKPQRGLFTLETMVYKEVDGVQIHADVYLPLITRKAPLPVALMIHGGGYMSLSRKYVRPHQTKHLIGNGFVPVSIDYRLCPEVNLVDGPMADARDAYLWARNTLPQKLFDRGLVVDGTKIAVIGWSTGGQMALSIGWTARRAGVPPPTAVLSFYGPTDFESGELDRPRMSNLPERQMEMERITSALPSSPITSYEAIHDDSTNLGWVQPGDPRSELVLSLFKEGTGLPLLLNGLPSINASRSACFEEPSQEQVASINPISQLCSGNYHTPTYIIHGTDDEIAPFSDAEQFVAALKAKNVMCGFLKVKGGKHTYDLAVKPGMEEWEQNVAPGYRFLFEIMEQL</sequence>
<dbReference type="Gene3D" id="3.30.70.3290">
    <property type="match status" value="1"/>
</dbReference>
<dbReference type="Gene3D" id="1.10.1200.10">
    <property type="entry name" value="ACP-like"/>
    <property type="match status" value="2"/>
</dbReference>
<comment type="pathway">
    <text evidence="1">Secondary metabolite biosynthesis; terpenoid biosynthesis.</text>
</comment>
<dbReference type="GO" id="GO:0031177">
    <property type="term" value="F:phosphopantetheine binding"/>
    <property type="evidence" value="ECO:0007669"/>
    <property type="project" value="InterPro"/>
</dbReference>
<dbReference type="GO" id="GO:0004315">
    <property type="term" value="F:3-oxoacyl-[acyl-carrier-protein] synthase activity"/>
    <property type="evidence" value="ECO:0007669"/>
    <property type="project" value="InterPro"/>
</dbReference>
<dbReference type="InterPro" id="IPR042104">
    <property type="entry name" value="PKS_dehydratase_sf"/>
</dbReference>
<dbReference type="EMBL" id="ML991797">
    <property type="protein sequence ID" value="KAF2234670.1"/>
    <property type="molecule type" value="Genomic_DNA"/>
</dbReference>
<dbReference type="SUPFAM" id="SSF55048">
    <property type="entry name" value="Probable ACP-binding domain of malonyl-CoA ACP transacylase"/>
    <property type="match status" value="1"/>
</dbReference>
<evidence type="ECO:0000256" key="7">
    <source>
        <dbReference type="PROSITE-ProRule" id="PRU01363"/>
    </source>
</evidence>
<dbReference type="SMART" id="SM00827">
    <property type="entry name" value="PKS_AT"/>
    <property type="match status" value="1"/>
</dbReference>
<dbReference type="SUPFAM" id="SSF47336">
    <property type="entry name" value="ACP-like"/>
    <property type="match status" value="2"/>
</dbReference>
<dbReference type="InterPro" id="IPR049492">
    <property type="entry name" value="BD-FAE-like_dom"/>
</dbReference>
<reference evidence="12" key="1">
    <citation type="journal article" date="2020" name="Stud. Mycol.">
        <title>101 Dothideomycetes genomes: a test case for predicting lifestyles and emergence of pathogens.</title>
        <authorList>
            <person name="Haridas S."/>
            <person name="Albert R."/>
            <person name="Binder M."/>
            <person name="Bloem J."/>
            <person name="Labutti K."/>
            <person name="Salamov A."/>
            <person name="Andreopoulos B."/>
            <person name="Baker S."/>
            <person name="Barry K."/>
            <person name="Bills G."/>
            <person name="Bluhm B."/>
            <person name="Cannon C."/>
            <person name="Castanera R."/>
            <person name="Culley D."/>
            <person name="Daum C."/>
            <person name="Ezra D."/>
            <person name="Gonzalez J."/>
            <person name="Henrissat B."/>
            <person name="Kuo A."/>
            <person name="Liang C."/>
            <person name="Lipzen A."/>
            <person name="Lutzoni F."/>
            <person name="Magnuson J."/>
            <person name="Mondo S."/>
            <person name="Nolan M."/>
            <person name="Ohm R."/>
            <person name="Pangilinan J."/>
            <person name="Park H.-J."/>
            <person name="Ramirez L."/>
            <person name="Alfaro M."/>
            <person name="Sun H."/>
            <person name="Tritt A."/>
            <person name="Yoshinaga Y."/>
            <person name="Zwiers L.-H."/>
            <person name="Turgeon B."/>
            <person name="Goodwin S."/>
            <person name="Spatafora J."/>
            <person name="Crous P."/>
            <person name="Grigoriev I."/>
        </authorList>
    </citation>
    <scope>NUCLEOTIDE SEQUENCE</scope>
    <source>
        <strain evidence="12">Tuck. ex Michener</strain>
    </source>
</reference>
<dbReference type="CDD" id="cd02440">
    <property type="entry name" value="AdoMet_MTases"/>
    <property type="match status" value="1"/>
</dbReference>
<dbReference type="SUPFAM" id="SSF52151">
    <property type="entry name" value="FabD/lysophospholipase-like"/>
    <property type="match status" value="1"/>
</dbReference>
<dbReference type="InterPro" id="IPR050091">
    <property type="entry name" value="PKS_NRPS_Biosynth_Enz"/>
</dbReference>
<dbReference type="CDD" id="cd00833">
    <property type="entry name" value="PKS"/>
    <property type="match status" value="1"/>
</dbReference>
<dbReference type="InterPro" id="IPR001227">
    <property type="entry name" value="Ac_transferase_dom_sf"/>
</dbReference>
<dbReference type="InterPro" id="IPR020806">
    <property type="entry name" value="PKS_PP-bd"/>
</dbReference>
<feature type="domain" description="Carrier" evidence="9">
    <location>
        <begin position="1656"/>
        <end position="1730"/>
    </location>
</feature>
<keyword evidence="5" id="KW-0808">Transferase</keyword>
<dbReference type="InterPro" id="IPR049900">
    <property type="entry name" value="PKS_mFAS_DH"/>
</dbReference>
<dbReference type="InterPro" id="IPR018201">
    <property type="entry name" value="Ketoacyl_synth_AS"/>
</dbReference>
<feature type="region of interest" description="C-terminal hotdog fold" evidence="7">
    <location>
        <begin position="1447"/>
        <end position="1599"/>
    </location>
</feature>
<dbReference type="InterPro" id="IPR013217">
    <property type="entry name" value="Methyltransf_12"/>
</dbReference>
<dbReference type="InterPro" id="IPR029063">
    <property type="entry name" value="SAM-dependent_MTases_sf"/>
</dbReference>
<evidence type="ECO:0000256" key="1">
    <source>
        <dbReference type="ARBA" id="ARBA00004721"/>
    </source>
</evidence>
<dbReference type="InterPro" id="IPR020841">
    <property type="entry name" value="PKS_Beta-ketoAc_synthase_dom"/>
</dbReference>
<dbReference type="Pfam" id="PF00698">
    <property type="entry name" value="Acyl_transf_1"/>
    <property type="match status" value="1"/>
</dbReference>
<feature type="domain" description="Ketosynthase family 3 (KS3)" evidence="10">
    <location>
        <begin position="386"/>
        <end position="809"/>
    </location>
</feature>
<keyword evidence="13" id="KW-1185">Reference proteome</keyword>
<dbReference type="PANTHER" id="PTHR43775:SF21">
    <property type="entry name" value="NON-REDUCING POLYKETIDE SYNTHASE AUSA-RELATED"/>
    <property type="match status" value="1"/>
</dbReference>
<evidence type="ECO:0000256" key="2">
    <source>
        <dbReference type="ARBA" id="ARBA00022450"/>
    </source>
</evidence>
<dbReference type="InterPro" id="IPR049551">
    <property type="entry name" value="PKS_DH_C"/>
</dbReference>
<dbReference type="Gene3D" id="3.10.129.110">
    <property type="entry name" value="Polyketide synthase dehydratase"/>
    <property type="match status" value="1"/>
</dbReference>
<evidence type="ECO:0000256" key="6">
    <source>
        <dbReference type="ARBA" id="ARBA00023268"/>
    </source>
</evidence>
<dbReference type="OrthoDB" id="429813at2759"/>
<feature type="region of interest" description="Disordered" evidence="8">
    <location>
        <begin position="1286"/>
        <end position="1305"/>
    </location>
</feature>
<feature type="domain" description="PKS/mFAS DH" evidence="11">
    <location>
        <begin position="1297"/>
        <end position="1599"/>
    </location>
</feature>
<dbReference type="InterPro" id="IPR014031">
    <property type="entry name" value="Ketoacyl_synth_C"/>
</dbReference>
<dbReference type="Gene3D" id="3.40.47.10">
    <property type="match status" value="1"/>
</dbReference>
<keyword evidence="3" id="KW-0597">Phosphoprotein</keyword>
<dbReference type="GO" id="GO:0008168">
    <property type="term" value="F:methyltransferase activity"/>
    <property type="evidence" value="ECO:0007669"/>
    <property type="project" value="UniProtKB-KW"/>
</dbReference>
<dbReference type="GO" id="GO:0044550">
    <property type="term" value="P:secondary metabolite biosynthetic process"/>
    <property type="evidence" value="ECO:0007669"/>
    <property type="project" value="TreeGrafter"/>
</dbReference>
<accession>A0A6A6HAZ5</accession>
<dbReference type="Pfam" id="PF14765">
    <property type="entry name" value="PS-DH"/>
    <property type="match status" value="1"/>
</dbReference>
<dbReference type="InterPro" id="IPR009081">
    <property type="entry name" value="PP-bd_ACP"/>
</dbReference>
<keyword evidence="6" id="KW-0511">Multifunctional enzyme</keyword>
<dbReference type="InterPro" id="IPR016036">
    <property type="entry name" value="Malonyl_transacylase_ACP-bd"/>
</dbReference>
<name>A0A6A6HAZ5_VIRVR</name>
<dbReference type="Pfam" id="PF02801">
    <property type="entry name" value="Ketoacyl-synt_C"/>
    <property type="match status" value="1"/>
</dbReference>
<dbReference type="PROSITE" id="PS00012">
    <property type="entry name" value="PHOSPHOPANTETHEINE"/>
    <property type="match status" value="1"/>
</dbReference>
<keyword evidence="4" id="KW-0489">Methyltransferase</keyword>
<proteinExistence type="predicted"/>
<evidence type="ECO:0000256" key="4">
    <source>
        <dbReference type="ARBA" id="ARBA00022603"/>
    </source>
</evidence>
<dbReference type="PROSITE" id="PS52019">
    <property type="entry name" value="PKS_MFAS_DH"/>
    <property type="match status" value="1"/>
</dbReference>
<dbReference type="SMART" id="SM00825">
    <property type="entry name" value="PKS_KS"/>
    <property type="match status" value="1"/>
</dbReference>
<dbReference type="PROSITE" id="PS50075">
    <property type="entry name" value="CARRIER"/>
    <property type="match status" value="2"/>
</dbReference>
<dbReference type="Pfam" id="PF00550">
    <property type="entry name" value="PP-binding"/>
    <property type="match status" value="2"/>
</dbReference>
<dbReference type="InterPro" id="IPR014030">
    <property type="entry name" value="Ketoacyl_synth_N"/>
</dbReference>
<dbReference type="Gene3D" id="3.40.50.1820">
    <property type="entry name" value="alpha/beta hydrolase"/>
    <property type="match status" value="1"/>
</dbReference>
<dbReference type="PROSITE" id="PS52004">
    <property type="entry name" value="KS3_2"/>
    <property type="match status" value="1"/>
</dbReference>
<dbReference type="Gene3D" id="3.40.50.150">
    <property type="entry name" value="Vaccinia Virus protein VP39"/>
    <property type="match status" value="1"/>
</dbReference>
<feature type="active site" description="Proton donor; for dehydratase activity" evidence="7">
    <location>
        <position position="1510"/>
    </location>
</feature>
<dbReference type="InterPro" id="IPR006162">
    <property type="entry name" value="Ppantetheine_attach_site"/>
</dbReference>
<dbReference type="InterPro" id="IPR041068">
    <property type="entry name" value="HTH_51"/>
</dbReference>
<dbReference type="GO" id="GO:0032259">
    <property type="term" value="P:methylation"/>
    <property type="evidence" value="ECO:0007669"/>
    <property type="project" value="UniProtKB-KW"/>
</dbReference>
<evidence type="ECO:0000259" key="11">
    <source>
        <dbReference type="PROSITE" id="PS52019"/>
    </source>
</evidence>
<dbReference type="InterPro" id="IPR029058">
    <property type="entry name" value="AB_hydrolase_fold"/>
</dbReference>
<dbReference type="Pfam" id="PF16073">
    <property type="entry name" value="SAT"/>
    <property type="match status" value="1"/>
</dbReference>
<feature type="region of interest" description="N-terminal hotdog fold" evidence="7">
    <location>
        <begin position="1297"/>
        <end position="1426"/>
    </location>
</feature>
<dbReference type="InterPro" id="IPR016039">
    <property type="entry name" value="Thiolase-like"/>
</dbReference>
<dbReference type="PROSITE" id="PS00606">
    <property type="entry name" value="KS3_1"/>
    <property type="match status" value="1"/>
</dbReference>
<dbReference type="SMART" id="SM00823">
    <property type="entry name" value="PKS_PP"/>
    <property type="match status" value="2"/>
</dbReference>
<dbReference type="InterPro" id="IPR016035">
    <property type="entry name" value="Acyl_Trfase/lysoPLipase"/>
</dbReference>
<dbReference type="Pfam" id="PF08242">
    <property type="entry name" value="Methyltransf_12"/>
    <property type="match status" value="1"/>
</dbReference>
<evidence type="ECO:0000313" key="13">
    <source>
        <dbReference type="Proteomes" id="UP000800092"/>
    </source>
</evidence>
<evidence type="ECO:0000313" key="12">
    <source>
        <dbReference type="EMBL" id="KAF2234670.1"/>
    </source>
</evidence>
<dbReference type="InterPro" id="IPR032088">
    <property type="entry name" value="SAT"/>
</dbReference>
<dbReference type="Proteomes" id="UP000800092">
    <property type="component" value="Unassembled WGS sequence"/>
</dbReference>
<dbReference type="InterPro" id="IPR014043">
    <property type="entry name" value="Acyl_transferase_dom"/>
</dbReference>
<protein>
    <submittedName>
        <fullName evidence="12">BcPKS16, polyketide synthase</fullName>
    </submittedName>
</protein>
<evidence type="ECO:0000256" key="3">
    <source>
        <dbReference type="ARBA" id="ARBA00022553"/>
    </source>
</evidence>
<dbReference type="PANTHER" id="PTHR43775">
    <property type="entry name" value="FATTY ACID SYNTHASE"/>
    <property type="match status" value="1"/>
</dbReference>
<dbReference type="SUPFAM" id="SSF53901">
    <property type="entry name" value="Thiolase-like"/>
    <property type="match status" value="1"/>
</dbReference>
<dbReference type="Pfam" id="PF20434">
    <property type="entry name" value="BD-FAE"/>
    <property type="match status" value="1"/>
</dbReference>
<dbReference type="GO" id="GO:0006633">
    <property type="term" value="P:fatty acid biosynthetic process"/>
    <property type="evidence" value="ECO:0007669"/>
    <property type="project" value="InterPro"/>
</dbReference>
<evidence type="ECO:0000256" key="5">
    <source>
        <dbReference type="ARBA" id="ARBA00022679"/>
    </source>
</evidence>
<feature type="active site" description="Proton acceptor; for dehydratase activity" evidence="7">
    <location>
        <position position="1331"/>
    </location>
</feature>
<evidence type="ECO:0000259" key="10">
    <source>
        <dbReference type="PROSITE" id="PS52004"/>
    </source>
</evidence>
<dbReference type="SUPFAM" id="SSF53335">
    <property type="entry name" value="S-adenosyl-L-methionine-dependent methyltransferases"/>
    <property type="match status" value="1"/>
</dbReference>
<dbReference type="Pfam" id="PF18558">
    <property type="entry name" value="HTH_51"/>
    <property type="match status" value="1"/>
</dbReference>
<dbReference type="GO" id="GO:0004312">
    <property type="term" value="F:fatty acid synthase activity"/>
    <property type="evidence" value="ECO:0007669"/>
    <property type="project" value="TreeGrafter"/>
</dbReference>
<dbReference type="Gene3D" id="3.40.366.10">
    <property type="entry name" value="Malonyl-Coenzyme A Acyl Carrier Protein, domain 2"/>
    <property type="match status" value="2"/>
</dbReference>
<dbReference type="InterPro" id="IPR036736">
    <property type="entry name" value="ACP-like_sf"/>
</dbReference>
<keyword evidence="2" id="KW-0596">Phosphopantetheine</keyword>
<evidence type="ECO:0000259" key="9">
    <source>
        <dbReference type="PROSITE" id="PS50075"/>
    </source>
</evidence>
<organism evidence="12 13">
    <name type="scientific">Viridothelium virens</name>
    <name type="common">Speckled blister lichen</name>
    <name type="synonym">Trypethelium virens</name>
    <dbReference type="NCBI Taxonomy" id="1048519"/>
    <lineage>
        <taxon>Eukaryota</taxon>
        <taxon>Fungi</taxon>
        <taxon>Dikarya</taxon>
        <taxon>Ascomycota</taxon>
        <taxon>Pezizomycotina</taxon>
        <taxon>Dothideomycetes</taxon>
        <taxon>Dothideomycetes incertae sedis</taxon>
        <taxon>Trypetheliales</taxon>
        <taxon>Trypetheliaceae</taxon>
        <taxon>Viridothelium</taxon>
    </lineage>
</organism>
<dbReference type="Pfam" id="PF00109">
    <property type="entry name" value="ketoacyl-synt"/>
    <property type="match status" value="1"/>
</dbReference>
<dbReference type="SUPFAM" id="SSF53474">
    <property type="entry name" value="alpha/beta-Hydrolases"/>
    <property type="match status" value="1"/>
</dbReference>